<evidence type="ECO:0000256" key="7">
    <source>
        <dbReference type="ARBA" id="ARBA00022840"/>
    </source>
</evidence>
<evidence type="ECO:0000313" key="10">
    <source>
        <dbReference type="EMBL" id="VAV82888.1"/>
    </source>
</evidence>
<keyword evidence="7" id="KW-0067">ATP-binding</keyword>
<organism evidence="10">
    <name type="scientific">hydrothermal vent metagenome</name>
    <dbReference type="NCBI Taxonomy" id="652676"/>
    <lineage>
        <taxon>unclassified sequences</taxon>
        <taxon>metagenomes</taxon>
        <taxon>ecological metagenomes</taxon>
    </lineage>
</organism>
<dbReference type="Gene3D" id="3.40.50.620">
    <property type="entry name" value="HUPs"/>
    <property type="match status" value="1"/>
</dbReference>
<evidence type="ECO:0000256" key="5">
    <source>
        <dbReference type="ARBA" id="ARBA00022655"/>
    </source>
</evidence>
<dbReference type="GO" id="GO:0004592">
    <property type="term" value="F:pantoate-beta-alanine ligase activity"/>
    <property type="evidence" value="ECO:0007669"/>
    <property type="project" value="UniProtKB-EC"/>
</dbReference>
<dbReference type="Gene3D" id="3.30.1300.10">
    <property type="entry name" value="Pantoate-beta-alanine ligase, C-terminal domain"/>
    <property type="match status" value="1"/>
</dbReference>
<gene>
    <name evidence="10" type="ORF">MNBD_DELTA01-2069</name>
</gene>
<accession>A0A3B0R4S8</accession>
<keyword evidence="9" id="KW-0472">Membrane</keyword>
<evidence type="ECO:0000256" key="8">
    <source>
        <dbReference type="ARBA" id="ARBA00048258"/>
    </source>
</evidence>
<reference evidence="10" key="1">
    <citation type="submission" date="2018-06" db="EMBL/GenBank/DDBJ databases">
        <authorList>
            <person name="Zhirakovskaya E."/>
        </authorList>
    </citation>
    <scope>NUCLEOTIDE SEQUENCE</scope>
</reference>
<comment type="similarity">
    <text evidence="2">Belongs to the pantothenate synthetase family.</text>
</comment>
<dbReference type="EC" id="6.3.2.1" evidence="3"/>
<evidence type="ECO:0000256" key="2">
    <source>
        <dbReference type="ARBA" id="ARBA00009256"/>
    </source>
</evidence>
<protein>
    <recommendedName>
        <fullName evidence="3">pantoate--beta-alanine ligase (AMP-forming)</fullName>
        <ecNumber evidence="3">6.3.2.1</ecNumber>
    </recommendedName>
</protein>
<comment type="pathway">
    <text evidence="1">Cofactor biosynthesis; (R)-pantothenate biosynthesis; (R)-pantothenate from (R)-pantoate and beta-alanine: step 1/1.</text>
</comment>
<dbReference type="CDD" id="cd00560">
    <property type="entry name" value="PanC"/>
    <property type="match status" value="1"/>
</dbReference>
<evidence type="ECO:0000256" key="9">
    <source>
        <dbReference type="SAM" id="Phobius"/>
    </source>
</evidence>
<dbReference type="GO" id="GO:0015940">
    <property type="term" value="P:pantothenate biosynthetic process"/>
    <property type="evidence" value="ECO:0007669"/>
    <property type="project" value="UniProtKB-UniPathway"/>
</dbReference>
<dbReference type="NCBIfam" id="TIGR00018">
    <property type="entry name" value="panC"/>
    <property type="match status" value="1"/>
</dbReference>
<dbReference type="HAMAP" id="MF_00158">
    <property type="entry name" value="PanC"/>
    <property type="match status" value="1"/>
</dbReference>
<evidence type="ECO:0000256" key="4">
    <source>
        <dbReference type="ARBA" id="ARBA00022598"/>
    </source>
</evidence>
<feature type="transmembrane region" description="Helical" evidence="9">
    <location>
        <begin position="21"/>
        <end position="40"/>
    </location>
</feature>
<dbReference type="SUPFAM" id="SSF52374">
    <property type="entry name" value="Nucleotidylyl transferase"/>
    <property type="match status" value="1"/>
</dbReference>
<evidence type="ECO:0000256" key="6">
    <source>
        <dbReference type="ARBA" id="ARBA00022741"/>
    </source>
</evidence>
<dbReference type="InterPro" id="IPR003721">
    <property type="entry name" value="Pantoate_ligase"/>
</dbReference>
<dbReference type="EMBL" id="UOEA01000032">
    <property type="protein sequence ID" value="VAV82888.1"/>
    <property type="molecule type" value="Genomic_DNA"/>
</dbReference>
<sequence length="317" mass="33877">MRIIEKIKEMRTSISSARGRGAVVVFVPTMGGLHGGHLLLMRTARRLAGEDGLVVASVFVNPAQFGEGEDLGAYPRDFGRDAALLKEEGVQIIFSPSVKEIYPDGFATRVDTGGAAGSSLADKLCGASRPGHFNGVATIVTKLFNIVAPDIAVFGLKDYQQQLIIKKLVKDLNMDVEIATVETMRDGDGLAMSSRNVYLDEAAREAALCVPRSLELACKLFADGISSLGEIKQEMRVLIEARQGAVVDYISICEPESLEEATELRAGLLVAVAVRVALSRGGVNIGSSGKGEDLATAQSVRLIDNCILDEKRVKLNS</sequence>
<dbReference type="PANTHER" id="PTHR21299:SF1">
    <property type="entry name" value="PANTOATE--BETA-ALANINE LIGASE"/>
    <property type="match status" value="1"/>
</dbReference>
<dbReference type="AlphaFoldDB" id="A0A3B0R4S8"/>
<evidence type="ECO:0000256" key="1">
    <source>
        <dbReference type="ARBA" id="ARBA00004990"/>
    </source>
</evidence>
<keyword evidence="5" id="KW-0566">Pantothenate biosynthesis</keyword>
<evidence type="ECO:0000256" key="3">
    <source>
        <dbReference type="ARBA" id="ARBA00012219"/>
    </source>
</evidence>
<dbReference type="GO" id="GO:0005829">
    <property type="term" value="C:cytosol"/>
    <property type="evidence" value="ECO:0007669"/>
    <property type="project" value="TreeGrafter"/>
</dbReference>
<dbReference type="PANTHER" id="PTHR21299">
    <property type="entry name" value="CYTIDYLATE KINASE/PANTOATE-BETA-ALANINE LIGASE"/>
    <property type="match status" value="1"/>
</dbReference>
<keyword evidence="6" id="KW-0547">Nucleotide-binding</keyword>
<comment type="catalytic activity">
    <reaction evidence="8">
        <text>(R)-pantoate + beta-alanine + ATP = (R)-pantothenate + AMP + diphosphate + H(+)</text>
        <dbReference type="Rhea" id="RHEA:10912"/>
        <dbReference type="ChEBI" id="CHEBI:15378"/>
        <dbReference type="ChEBI" id="CHEBI:15980"/>
        <dbReference type="ChEBI" id="CHEBI:29032"/>
        <dbReference type="ChEBI" id="CHEBI:30616"/>
        <dbReference type="ChEBI" id="CHEBI:33019"/>
        <dbReference type="ChEBI" id="CHEBI:57966"/>
        <dbReference type="ChEBI" id="CHEBI:456215"/>
        <dbReference type="EC" id="6.3.2.1"/>
    </reaction>
</comment>
<dbReference type="UniPathway" id="UPA00028">
    <property type="reaction ID" value="UER00005"/>
</dbReference>
<dbReference type="InterPro" id="IPR014729">
    <property type="entry name" value="Rossmann-like_a/b/a_fold"/>
</dbReference>
<keyword evidence="4 10" id="KW-0436">Ligase</keyword>
<keyword evidence="9" id="KW-1133">Transmembrane helix</keyword>
<name>A0A3B0R4S8_9ZZZZ</name>
<dbReference type="GO" id="GO:0005524">
    <property type="term" value="F:ATP binding"/>
    <property type="evidence" value="ECO:0007669"/>
    <property type="project" value="UniProtKB-KW"/>
</dbReference>
<dbReference type="Pfam" id="PF02569">
    <property type="entry name" value="Pantoate_ligase"/>
    <property type="match status" value="1"/>
</dbReference>
<dbReference type="InterPro" id="IPR042176">
    <property type="entry name" value="Pantoate_ligase_C"/>
</dbReference>
<keyword evidence="9" id="KW-0812">Transmembrane</keyword>
<proteinExistence type="inferred from homology"/>